<reference evidence="11 12" key="1">
    <citation type="submission" date="2018-12" db="EMBL/GenBank/DDBJ databases">
        <authorList>
            <consortium name="Pathogen Informatics"/>
        </authorList>
    </citation>
    <scope>NUCLEOTIDE SEQUENCE [LARGE SCALE GENOMIC DNA]</scope>
    <source>
        <strain evidence="11 12">NCTC12967</strain>
    </source>
</reference>
<keyword evidence="2 10" id="KW-0813">Transport</keyword>
<dbReference type="Proteomes" id="UP000273044">
    <property type="component" value="Chromosome"/>
</dbReference>
<sequence>MKLNKWGVIAGLVALVLLFCIPFYTAPAESEFGGTDSAVTDILEENGAEPWFKPIAPPAGDEVESGLFAMQAALGSGIMFYCLGRMAGRRKAEKEAGGSASVED</sequence>
<dbReference type="HAMAP" id="MF_00330">
    <property type="entry name" value="CbiN"/>
    <property type="match status" value="1"/>
</dbReference>
<dbReference type="NCBIfam" id="NF002780">
    <property type="entry name" value="PRK02898.1"/>
    <property type="match status" value="1"/>
</dbReference>
<evidence type="ECO:0000256" key="8">
    <source>
        <dbReference type="ARBA" id="ARBA00023136"/>
    </source>
</evidence>
<protein>
    <recommendedName>
        <fullName evidence="10">Cobalt transport protein CbiN</fullName>
    </recommendedName>
    <alternativeName>
        <fullName evidence="10">Energy-coupling factor transporter probable substrate-capture protein CbiN</fullName>
        <shortName evidence="10">ECF transporter S component CbiN</shortName>
    </alternativeName>
</protein>
<dbReference type="InterPro" id="IPR003705">
    <property type="entry name" value="CbiN"/>
</dbReference>
<evidence type="ECO:0000256" key="3">
    <source>
        <dbReference type="ARBA" id="ARBA00022475"/>
    </source>
</evidence>
<keyword evidence="5 10" id="KW-0812">Transmembrane</keyword>
<keyword evidence="1 10" id="KW-0171">Cobalt transport</keyword>
<comment type="caution">
    <text evidence="10">Lacks conserved residue(s) required for the propagation of feature annotation.</text>
</comment>
<keyword evidence="12" id="KW-1185">Reference proteome</keyword>
<name>A0A3S4ZS90_9ACTN</name>
<dbReference type="EMBL" id="LR134406">
    <property type="protein sequence ID" value="VEH69908.1"/>
    <property type="molecule type" value="Genomic_DNA"/>
</dbReference>
<keyword evidence="9 10" id="KW-0170">Cobalt</keyword>
<dbReference type="GO" id="GO:0005886">
    <property type="term" value="C:plasma membrane"/>
    <property type="evidence" value="ECO:0007669"/>
    <property type="project" value="UniProtKB-SubCell"/>
</dbReference>
<comment type="subunit">
    <text evidence="10">Forms an energy-coupling factor (ECF) transporter complex composed of an ATP-binding protein (A component, CbiO), a transmembrane protein (T component, CbiQ) and 2 possible substrate-capture proteins (S components, CbiM and CbiN) of unknown stoichimetry.</text>
</comment>
<evidence type="ECO:0000256" key="1">
    <source>
        <dbReference type="ARBA" id="ARBA00022426"/>
    </source>
</evidence>
<feature type="transmembrane region" description="Helical" evidence="10">
    <location>
        <begin position="66"/>
        <end position="84"/>
    </location>
</feature>
<evidence type="ECO:0000256" key="6">
    <source>
        <dbReference type="ARBA" id="ARBA00022989"/>
    </source>
</evidence>
<dbReference type="GO" id="GO:0009236">
    <property type="term" value="P:cobalamin biosynthetic process"/>
    <property type="evidence" value="ECO:0007669"/>
    <property type="project" value="UniProtKB-UniRule"/>
</dbReference>
<comment type="function">
    <text evidence="10">Part of the energy-coupling factor (ECF) transporter complex CbiMNOQ involved in cobalt import.</text>
</comment>
<evidence type="ECO:0000256" key="4">
    <source>
        <dbReference type="ARBA" id="ARBA00022573"/>
    </source>
</evidence>
<evidence type="ECO:0000256" key="10">
    <source>
        <dbReference type="HAMAP-Rule" id="MF_00330"/>
    </source>
</evidence>
<keyword evidence="3 10" id="KW-1003">Cell membrane</keyword>
<organism evidence="11 12">
    <name type="scientific">Arachnia propionica</name>
    <dbReference type="NCBI Taxonomy" id="1750"/>
    <lineage>
        <taxon>Bacteria</taxon>
        <taxon>Bacillati</taxon>
        <taxon>Actinomycetota</taxon>
        <taxon>Actinomycetes</taxon>
        <taxon>Propionibacteriales</taxon>
        <taxon>Propionibacteriaceae</taxon>
        <taxon>Arachnia</taxon>
    </lineage>
</organism>
<keyword evidence="7 10" id="KW-0406">Ion transport</keyword>
<dbReference type="GeneID" id="64406666"/>
<evidence type="ECO:0000313" key="11">
    <source>
        <dbReference type="EMBL" id="VEH69908.1"/>
    </source>
</evidence>
<proteinExistence type="inferred from homology"/>
<dbReference type="PANTHER" id="PTHR38662:SF1">
    <property type="entry name" value="COBALT TRANSPORT PROTEIN CBIN"/>
    <property type="match status" value="1"/>
</dbReference>
<evidence type="ECO:0000256" key="7">
    <source>
        <dbReference type="ARBA" id="ARBA00023065"/>
    </source>
</evidence>
<evidence type="ECO:0000313" key="12">
    <source>
        <dbReference type="Proteomes" id="UP000273044"/>
    </source>
</evidence>
<comment type="subcellular location">
    <subcellularLocation>
        <location evidence="10">Cell membrane</location>
        <topology evidence="10">Multi-pass membrane protein</topology>
    </subcellularLocation>
</comment>
<accession>A0A3S4ZS90</accession>
<dbReference type="RefSeq" id="WP_061787080.1">
    <property type="nucleotide sequence ID" value="NZ_CAJZDL010000001.1"/>
</dbReference>
<dbReference type="AlphaFoldDB" id="A0A3S4ZS90"/>
<evidence type="ECO:0000256" key="2">
    <source>
        <dbReference type="ARBA" id="ARBA00022448"/>
    </source>
</evidence>
<keyword evidence="6 10" id="KW-1133">Transmembrane helix</keyword>
<comment type="pathway">
    <text evidence="10">Cofactor biosynthesis; adenosylcobalamin biosynthesis.</text>
</comment>
<evidence type="ECO:0000256" key="5">
    <source>
        <dbReference type="ARBA" id="ARBA00022692"/>
    </source>
</evidence>
<dbReference type="PANTHER" id="PTHR38662">
    <property type="entry name" value="COBALT TRANSPORT PROTEIN CBIN"/>
    <property type="match status" value="1"/>
</dbReference>
<dbReference type="Pfam" id="PF02553">
    <property type="entry name" value="CbiN"/>
    <property type="match status" value="1"/>
</dbReference>
<comment type="similarity">
    <text evidence="10">Belongs to the CbiN family.</text>
</comment>
<keyword evidence="4 10" id="KW-0169">Cobalamin biosynthesis</keyword>
<evidence type="ECO:0000256" key="9">
    <source>
        <dbReference type="ARBA" id="ARBA00023285"/>
    </source>
</evidence>
<gene>
    <name evidence="10 11" type="primary">cbiN</name>
    <name evidence="11" type="ORF">NCTC12967_01188</name>
</gene>
<keyword evidence="8 10" id="KW-0472">Membrane</keyword>
<dbReference type="GO" id="GO:0015087">
    <property type="term" value="F:cobalt ion transmembrane transporter activity"/>
    <property type="evidence" value="ECO:0007669"/>
    <property type="project" value="UniProtKB-UniRule"/>
</dbReference>
<dbReference type="UniPathway" id="UPA00148"/>